<dbReference type="Gene3D" id="3.40.50.1820">
    <property type="entry name" value="alpha/beta hydrolase"/>
    <property type="match status" value="2"/>
</dbReference>
<evidence type="ECO:0000259" key="7">
    <source>
        <dbReference type="Pfam" id="PF04083"/>
    </source>
</evidence>
<name>A0A0L7LK20_OPEBR</name>
<keyword evidence="9" id="KW-1185">Reference proteome</keyword>
<feature type="non-terminal residue" evidence="8">
    <location>
        <position position="1"/>
    </location>
</feature>
<keyword evidence="3" id="KW-0378">Hydrolase</keyword>
<evidence type="ECO:0000256" key="2">
    <source>
        <dbReference type="ARBA" id="ARBA00022729"/>
    </source>
</evidence>
<accession>A0A0L7LK20</accession>
<evidence type="ECO:0000256" key="4">
    <source>
        <dbReference type="ARBA" id="ARBA00022963"/>
    </source>
</evidence>
<comment type="similarity">
    <text evidence="1">Belongs to the AB hydrolase superfamily. Lipase family.</text>
</comment>
<keyword evidence="5" id="KW-0443">Lipid metabolism</keyword>
<feature type="domain" description="Partial AB-hydrolase lipase" evidence="7">
    <location>
        <begin position="1"/>
        <end position="54"/>
    </location>
</feature>
<keyword evidence="4" id="KW-0442">Lipid degradation</keyword>
<dbReference type="Proteomes" id="UP000037510">
    <property type="component" value="Unassembled WGS sequence"/>
</dbReference>
<reference evidence="8 9" key="1">
    <citation type="journal article" date="2015" name="Genome Biol. Evol.">
        <title>The genome of winter moth (Operophtera brumata) provides a genomic perspective on sexual dimorphism and phenology.</title>
        <authorList>
            <person name="Derks M.F."/>
            <person name="Smit S."/>
            <person name="Salis L."/>
            <person name="Schijlen E."/>
            <person name="Bossers A."/>
            <person name="Mateman C."/>
            <person name="Pijl A.S."/>
            <person name="de Ridder D."/>
            <person name="Groenen M.A."/>
            <person name="Visser M.E."/>
            <person name="Megens H.J."/>
        </authorList>
    </citation>
    <scope>NUCLEOTIDE SEQUENCE [LARGE SCALE GENOMIC DNA]</scope>
    <source>
        <strain evidence="8">WM2013NL</strain>
        <tissue evidence="8">Head and thorax</tissue>
    </source>
</reference>
<dbReference type="GO" id="GO:0016787">
    <property type="term" value="F:hydrolase activity"/>
    <property type="evidence" value="ECO:0007669"/>
    <property type="project" value="UniProtKB-KW"/>
</dbReference>
<sequence>KYGYRCEIHRVYTEDRYILEMHRVPHGKNQTPGPRPVVFLQHGLLSSSAEWVLMTPGKGLAYILADKGYDVWMGNARGNTYSRRHSVLKPESKAFWQFSWHEIGYYDLPAMIDYVIKETGVVKLQYVGFSQGTTVFWVMASTRPEYNDKIIAMQALAPIAYLYKSGKFANFNHGWINNLRRYGSFKPPEYNLKNIRAPIFLHYSDNDWLSTPDDVYRLSNEIKTVIGQFRVPMAKFNHLDFVFAINATELIYNRLLKIMDNFK</sequence>
<dbReference type="PANTHER" id="PTHR11005">
    <property type="entry name" value="LYSOSOMAL ACID LIPASE-RELATED"/>
    <property type="match status" value="1"/>
</dbReference>
<keyword evidence="2" id="KW-0732">Signal</keyword>
<evidence type="ECO:0000313" key="9">
    <source>
        <dbReference type="Proteomes" id="UP000037510"/>
    </source>
</evidence>
<dbReference type="STRING" id="104452.A0A0L7LK20"/>
<keyword evidence="6" id="KW-0325">Glycoprotein</keyword>
<evidence type="ECO:0000313" key="8">
    <source>
        <dbReference type="EMBL" id="KOB75913.1"/>
    </source>
</evidence>
<dbReference type="EMBL" id="JTDY01000778">
    <property type="protein sequence ID" value="KOB75913.1"/>
    <property type="molecule type" value="Genomic_DNA"/>
</dbReference>
<protein>
    <submittedName>
        <fullName evidence="8">Lipase</fullName>
    </submittedName>
</protein>
<dbReference type="AlphaFoldDB" id="A0A0L7LK20"/>
<dbReference type="Pfam" id="PF04083">
    <property type="entry name" value="Abhydro_lipase"/>
    <property type="match status" value="1"/>
</dbReference>
<dbReference type="InterPro" id="IPR029058">
    <property type="entry name" value="AB_hydrolase_fold"/>
</dbReference>
<dbReference type="InterPro" id="IPR006693">
    <property type="entry name" value="AB_hydrolase_lipase"/>
</dbReference>
<organism evidence="8 9">
    <name type="scientific">Operophtera brumata</name>
    <name type="common">Winter moth</name>
    <name type="synonym">Phalaena brumata</name>
    <dbReference type="NCBI Taxonomy" id="104452"/>
    <lineage>
        <taxon>Eukaryota</taxon>
        <taxon>Metazoa</taxon>
        <taxon>Ecdysozoa</taxon>
        <taxon>Arthropoda</taxon>
        <taxon>Hexapoda</taxon>
        <taxon>Insecta</taxon>
        <taxon>Pterygota</taxon>
        <taxon>Neoptera</taxon>
        <taxon>Endopterygota</taxon>
        <taxon>Lepidoptera</taxon>
        <taxon>Glossata</taxon>
        <taxon>Ditrysia</taxon>
        <taxon>Geometroidea</taxon>
        <taxon>Geometridae</taxon>
        <taxon>Larentiinae</taxon>
        <taxon>Operophtera</taxon>
    </lineage>
</organism>
<evidence type="ECO:0000256" key="1">
    <source>
        <dbReference type="ARBA" id="ARBA00010701"/>
    </source>
</evidence>
<evidence type="ECO:0000256" key="6">
    <source>
        <dbReference type="ARBA" id="ARBA00023180"/>
    </source>
</evidence>
<gene>
    <name evidence="8" type="ORF">OBRU01_06636</name>
</gene>
<dbReference type="GO" id="GO:0016042">
    <property type="term" value="P:lipid catabolic process"/>
    <property type="evidence" value="ECO:0007669"/>
    <property type="project" value="UniProtKB-KW"/>
</dbReference>
<comment type="caution">
    <text evidence="8">The sequence shown here is derived from an EMBL/GenBank/DDBJ whole genome shotgun (WGS) entry which is preliminary data.</text>
</comment>
<proteinExistence type="inferred from homology"/>
<dbReference type="SUPFAM" id="SSF53474">
    <property type="entry name" value="alpha/beta-Hydrolases"/>
    <property type="match status" value="1"/>
</dbReference>
<evidence type="ECO:0000256" key="3">
    <source>
        <dbReference type="ARBA" id="ARBA00022801"/>
    </source>
</evidence>
<dbReference type="FunFam" id="3.40.50.1820:FF:000057">
    <property type="entry name" value="Lipase"/>
    <property type="match status" value="1"/>
</dbReference>
<evidence type="ECO:0000256" key="5">
    <source>
        <dbReference type="ARBA" id="ARBA00023098"/>
    </source>
</evidence>